<evidence type="ECO:0000256" key="5">
    <source>
        <dbReference type="ARBA" id="ARBA00011245"/>
    </source>
</evidence>
<dbReference type="PANTHER" id="PTHR10091">
    <property type="entry name" value="ALDOSE-1-EPIMERASE"/>
    <property type="match status" value="1"/>
</dbReference>
<comment type="cofactor">
    <cofactor evidence="2">
        <name>Ca(2+)</name>
        <dbReference type="ChEBI" id="CHEBI:29108"/>
    </cofactor>
</comment>
<dbReference type="PROSITE" id="PS00545">
    <property type="entry name" value="ALDOSE_1_EPIMERASE"/>
    <property type="match status" value="1"/>
</dbReference>
<comment type="catalytic activity">
    <reaction evidence="1 11">
        <text>alpha-D-glucose = beta-D-glucose</text>
        <dbReference type="Rhea" id="RHEA:10264"/>
        <dbReference type="ChEBI" id="CHEBI:15903"/>
        <dbReference type="ChEBI" id="CHEBI:17925"/>
        <dbReference type="EC" id="5.1.3.3"/>
    </reaction>
</comment>
<comment type="caution">
    <text evidence="12">The sequence shown here is derived from an EMBL/GenBank/DDBJ whole genome shotgun (WGS) entry which is preliminary data.</text>
</comment>
<evidence type="ECO:0000256" key="1">
    <source>
        <dbReference type="ARBA" id="ARBA00001614"/>
    </source>
</evidence>
<evidence type="ECO:0000313" key="13">
    <source>
        <dbReference type="Proteomes" id="UP000600230"/>
    </source>
</evidence>
<dbReference type="Gene3D" id="2.70.98.10">
    <property type="match status" value="1"/>
</dbReference>
<dbReference type="RefSeq" id="WP_138344894.1">
    <property type="nucleotide sequence ID" value="NZ_JACOOG010000001.1"/>
</dbReference>
<evidence type="ECO:0000256" key="3">
    <source>
        <dbReference type="ARBA" id="ARBA00005028"/>
    </source>
</evidence>
<dbReference type="EC" id="5.1.3.3" evidence="6 11"/>
<reference evidence="12 13" key="1">
    <citation type="submission" date="2020-08" db="EMBL/GenBank/DDBJ databases">
        <title>Genome public.</title>
        <authorList>
            <person name="Liu C."/>
            <person name="Sun Q."/>
        </authorList>
    </citation>
    <scope>NUCLEOTIDE SEQUENCE [LARGE SCALE GENOMIC DNA]</scope>
    <source>
        <strain evidence="12 13">NSJ-21</strain>
    </source>
</reference>
<dbReference type="PANTHER" id="PTHR10091:SF0">
    <property type="entry name" value="GALACTOSE MUTAROTASE"/>
    <property type="match status" value="1"/>
</dbReference>
<comment type="similarity">
    <text evidence="4 11">Belongs to the aldose epimerase family.</text>
</comment>
<protein>
    <recommendedName>
        <fullName evidence="7 11">Aldose 1-epimerase</fullName>
        <ecNumber evidence="6 11">5.1.3.3</ecNumber>
    </recommendedName>
</protein>
<evidence type="ECO:0000256" key="10">
    <source>
        <dbReference type="ARBA" id="ARBA00023277"/>
    </source>
</evidence>
<name>A0ABR7BYC4_9BACE</name>
<evidence type="ECO:0000256" key="8">
    <source>
        <dbReference type="ARBA" id="ARBA00022837"/>
    </source>
</evidence>
<comment type="pathway">
    <text evidence="3 11">Carbohydrate metabolism; hexose metabolism.</text>
</comment>
<comment type="subunit">
    <text evidence="5">Monomer.</text>
</comment>
<keyword evidence="8" id="KW-0106">Calcium</keyword>
<evidence type="ECO:0000256" key="2">
    <source>
        <dbReference type="ARBA" id="ARBA00001913"/>
    </source>
</evidence>
<keyword evidence="9 11" id="KW-0413">Isomerase</keyword>
<dbReference type="EMBL" id="JACOOG010000001">
    <property type="protein sequence ID" value="MBC5589804.1"/>
    <property type="molecule type" value="Genomic_DNA"/>
</dbReference>
<gene>
    <name evidence="12" type="ORF">H8S53_00715</name>
</gene>
<evidence type="ECO:0000256" key="4">
    <source>
        <dbReference type="ARBA" id="ARBA00006206"/>
    </source>
</evidence>
<dbReference type="InterPro" id="IPR014718">
    <property type="entry name" value="GH-type_carb-bd"/>
</dbReference>
<dbReference type="InterPro" id="IPR018052">
    <property type="entry name" value="Ald1_epimerase_CS"/>
</dbReference>
<dbReference type="InterPro" id="IPR015443">
    <property type="entry name" value="Aldose_1-epimerase"/>
</dbReference>
<evidence type="ECO:0000256" key="7">
    <source>
        <dbReference type="ARBA" id="ARBA00014165"/>
    </source>
</evidence>
<dbReference type="PIRSF" id="PIRSF005096">
    <property type="entry name" value="GALM"/>
    <property type="match status" value="1"/>
</dbReference>
<dbReference type="PROSITE" id="PS51257">
    <property type="entry name" value="PROKAR_LIPOPROTEIN"/>
    <property type="match status" value="1"/>
</dbReference>
<proteinExistence type="inferred from homology"/>
<dbReference type="NCBIfam" id="NF008277">
    <property type="entry name" value="PRK11055.1"/>
    <property type="match status" value="1"/>
</dbReference>
<dbReference type="InterPro" id="IPR008183">
    <property type="entry name" value="Aldose_1/G6P_1-epimerase"/>
</dbReference>
<dbReference type="Proteomes" id="UP000600230">
    <property type="component" value="Unassembled WGS sequence"/>
</dbReference>
<evidence type="ECO:0000256" key="6">
    <source>
        <dbReference type="ARBA" id="ARBA00013185"/>
    </source>
</evidence>
<evidence type="ECO:0000256" key="9">
    <source>
        <dbReference type="ARBA" id="ARBA00023235"/>
    </source>
</evidence>
<keyword evidence="10 11" id="KW-0119">Carbohydrate metabolism</keyword>
<dbReference type="InterPro" id="IPR047215">
    <property type="entry name" value="Galactose_mutarotase-like"/>
</dbReference>
<dbReference type="Pfam" id="PF01263">
    <property type="entry name" value="Aldose_epim"/>
    <property type="match status" value="1"/>
</dbReference>
<evidence type="ECO:0000256" key="11">
    <source>
        <dbReference type="PIRNR" id="PIRNR005096"/>
    </source>
</evidence>
<sequence length="379" mass="42084">MKSSVLSVFVLGALMACTGNKKEELQMTASGLQPENFKAVVDGKNTGLYTLKNKNDMEVCVTNFGGRIVSIMVPDKDGNMRDVVLGFESIKDYIDYPSDFGASIGRYANRIGNGQFSLDGVKYQLPQNNYGHCLHGGFKGFQYVIYDVMKVSDNEIKLSYLAKDMEEGFPGNVTCTVSMTLTNDNAININYEAETDKPTIINMTNHSYFNLDGKPEKGNSDYLMMVNASNYTPIDSTFMTTGEILPVEGTPFDFRKPVRLGDKLIEECEQLKNGHGIDHNWILDTEGNLNTACASLESTESGIKLEVFTNEPGIQVYTGNFLDGTQIGKKGIKYNCRAAVCLETQKYPDTPNKPEWPSCILRPGEKYNSNTIFKFSVNK</sequence>
<dbReference type="InterPro" id="IPR011013">
    <property type="entry name" value="Gal_mutarotase_sf_dom"/>
</dbReference>
<keyword evidence="13" id="KW-1185">Reference proteome</keyword>
<organism evidence="12 13">
    <name type="scientific">Bacteroides parvus</name>
    <dbReference type="NCBI Taxonomy" id="2763025"/>
    <lineage>
        <taxon>Bacteria</taxon>
        <taxon>Pseudomonadati</taxon>
        <taxon>Bacteroidota</taxon>
        <taxon>Bacteroidia</taxon>
        <taxon>Bacteroidales</taxon>
        <taxon>Bacteroidaceae</taxon>
        <taxon>Bacteroides</taxon>
    </lineage>
</organism>
<accession>A0ABR7BYC4</accession>
<evidence type="ECO:0000313" key="12">
    <source>
        <dbReference type="EMBL" id="MBC5589804.1"/>
    </source>
</evidence>
<dbReference type="SUPFAM" id="SSF74650">
    <property type="entry name" value="Galactose mutarotase-like"/>
    <property type="match status" value="1"/>
</dbReference>
<dbReference type="CDD" id="cd09019">
    <property type="entry name" value="galactose_mutarotase_like"/>
    <property type="match status" value="1"/>
</dbReference>